<dbReference type="InterPro" id="IPR022791">
    <property type="entry name" value="L-PG_synthase/AglD"/>
</dbReference>
<dbReference type="PANTHER" id="PTHR39087">
    <property type="entry name" value="UPF0104 MEMBRANE PROTEIN MJ1595"/>
    <property type="match status" value="1"/>
</dbReference>
<feature type="transmembrane region" description="Helical" evidence="6">
    <location>
        <begin position="239"/>
        <end position="258"/>
    </location>
</feature>
<dbReference type="NCBIfam" id="TIGR00374">
    <property type="entry name" value="flippase-like domain"/>
    <property type="match status" value="1"/>
</dbReference>
<feature type="transmembrane region" description="Helical" evidence="6">
    <location>
        <begin position="278"/>
        <end position="303"/>
    </location>
</feature>
<dbReference type="GO" id="GO:0005886">
    <property type="term" value="C:plasma membrane"/>
    <property type="evidence" value="ECO:0007669"/>
    <property type="project" value="UniProtKB-SubCell"/>
</dbReference>
<reference evidence="7" key="1">
    <citation type="submission" date="2018-06" db="EMBL/GenBank/DDBJ databases">
        <authorList>
            <person name="Zhirakovskaya E."/>
        </authorList>
    </citation>
    <scope>NUCLEOTIDE SEQUENCE</scope>
</reference>
<feature type="transmembrane region" description="Helical" evidence="6">
    <location>
        <begin position="41"/>
        <end position="59"/>
    </location>
</feature>
<evidence type="ECO:0000256" key="3">
    <source>
        <dbReference type="ARBA" id="ARBA00022692"/>
    </source>
</evidence>
<protein>
    <recommendedName>
        <fullName evidence="8">Integral membrane protein</fullName>
    </recommendedName>
</protein>
<dbReference type="Pfam" id="PF03706">
    <property type="entry name" value="LPG_synthase_TM"/>
    <property type="match status" value="1"/>
</dbReference>
<name>A0A3B1CYX1_9ZZZZ</name>
<gene>
    <name evidence="7" type="ORF">MNBD_IGNAVI01-1780</name>
</gene>
<evidence type="ECO:0000313" key="7">
    <source>
        <dbReference type="EMBL" id="VAX29134.1"/>
    </source>
</evidence>
<dbReference type="AlphaFoldDB" id="A0A3B1CYX1"/>
<feature type="transmembrane region" description="Helical" evidence="6">
    <location>
        <begin position="146"/>
        <end position="163"/>
    </location>
</feature>
<feature type="transmembrane region" description="Helical" evidence="6">
    <location>
        <begin position="204"/>
        <end position="227"/>
    </location>
</feature>
<dbReference type="PANTHER" id="PTHR39087:SF2">
    <property type="entry name" value="UPF0104 MEMBRANE PROTEIN MJ1595"/>
    <property type="match status" value="1"/>
</dbReference>
<proteinExistence type="predicted"/>
<evidence type="ECO:0000256" key="4">
    <source>
        <dbReference type="ARBA" id="ARBA00022989"/>
    </source>
</evidence>
<keyword evidence="5 6" id="KW-0472">Membrane</keyword>
<evidence type="ECO:0000256" key="6">
    <source>
        <dbReference type="SAM" id="Phobius"/>
    </source>
</evidence>
<feature type="transmembrane region" description="Helical" evidence="6">
    <location>
        <begin position="116"/>
        <end position="139"/>
    </location>
</feature>
<evidence type="ECO:0000256" key="5">
    <source>
        <dbReference type="ARBA" id="ARBA00023136"/>
    </source>
</evidence>
<dbReference type="EMBL" id="UOGD01000439">
    <property type="protein sequence ID" value="VAX29134.1"/>
    <property type="molecule type" value="Genomic_DNA"/>
</dbReference>
<comment type="subcellular location">
    <subcellularLocation>
        <location evidence="1">Cell membrane</location>
        <topology evidence="1">Multi-pass membrane protein</topology>
    </subcellularLocation>
</comment>
<keyword evidence="3 6" id="KW-0812">Transmembrane</keyword>
<organism evidence="7">
    <name type="scientific">hydrothermal vent metagenome</name>
    <dbReference type="NCBI Taxonomy" id="652676"/>
    <lineage>
        <taxon>unclassified sequences</taxon>
        <taxon>metagenomes</taxon>
        <taxon>ecological metagenomes</taxon>
    </lineage>
</organism>
<evidence type="ECO:0000256" key="1">
    <source>
        <dbReference type="ARBA" id="ARBA00004651"/>
    </source>
</evidence>
<feature type="transmembrane region" description="Helical" evidence="6">
    <location>
        <begin position="79"/>
        <end position="96"/>
    </location>
</feature>
<evidence type="ECO:0000256" key="2">
    <source>
        <dbReference type="ARBA" id="ARBA00022475"/>
    </source>
</evidence>
<evidence type="ECO:0008006" key="8">
    <source>
        <dbReference type="Google" id="ProtNLM"/>
    </source>
</evidence>
<keyword evidence="2" id="KW-1003">Cell membrane</keyword>
<keyword evidence="4 6" id="KW-1133">Transmembrane helix</keyword>
<accession>A0A3B1CYX1</accession>
<feature type="transmembrane region" description="Helical" evidence="6">
    <location>
        <begin position="9"/>
        <end position="29"/>
    </location>
</feature>
<sequence>MIEKVKKNIFIAIAVSAVIYLILSFYASFSNILIAVEQFDWFYIIVIFILSYLTFFTRFLKWDYYLNLLNFKIAKSDSYLIYMSSLIMSVTPGKIGDLIKSYMLKESDNIPISQTAPIILAERITEFLSLLLIAVAGIYFYEKGTILVIILTILLLGFALLLSNKRSSDWILLKLSNFKFIKKHVNNFSVVLSNSHKMLQPVPFLKMILLSLVSWFFEGFAFYLILIKFAVPISLEWSFFIYAFSIIIGSVSMIPGGIGVTEGSLTFLLIESGVTKNISVLATFIFRIASLWFAVGIGILSLLKYQRKIGKLKFNDLSKDGE</sequence>